<feature type="transmembrane region" description="Helical" evidence="8">
    <location>
        <begin position="7"/>
        <end position="26"/>
    </location>
</feature>
<evidence type="ECO:0000256" key="8">
    <source>
        <dbReference type="SAM" id="Phobius"/>
    </source>
</evidence>
<keyword evidence="3" id="KW-1003">Cell membrane</keyword>
<feature type="transmembrane region" description="Helical" evidence="8">
    <location>
        <begin position="46"/>
        <end position="72"/>
    </location>
</feature>
<evidence type="ECO:0000313" key="9">
    <source>
        <dbReference type="EMBL" id="MCZ2721226.1"/>
    </source>
</evidence>
<reference evidence="9" key="1">
    <citation type="submission" date="2022-12" db="EMBL/GenBank/DDBJ databases">
        <title>Marinomonas 15G1-11 sp. nov, isolated from marine algae.</title>
        <authorList>
            <person name="Butt M."/>
            <person name="Choi D.G."/>
            <person name="Kim J.M."/>
            <person name="Lee J.K."/>
            <person name="Baek J.H."/>
            <person name="Jeon C.O."/>
        </authorList>
    </citation>
    <scope>NUCLEOTIDE SEQUENCE</scope>
    <source>
        <strain evidence="9">15G1-11</strain>
    </source>
</reference>
<gene>
    <name evidence="9" type="ORF">O1D97_06070</name>
</gene>
<evidence type="ECO:0000256" key="5">
    <source>
        <dbReference type="ARBA" id="ARBA00022989"/>
    </source>
</evidence>
<dbReference type="Pfam" id="PF01891">
    <property type="entry name" value="CbiM"/>
    <property type="match status" value="1"/>
</dbReference>
<keyword evidence="2" id="KW-0813">Transport</keyword>
<feature type="transmembrane region" description="Helical" evidence="8">
    <location>
        <begin position="139"/>
        <end position="168"/>
    </location>
</feature>
<protein>
    <submittedName>
        <fullName evidence="9">Energy-coupling factor ABC transporter permease</fullName>
    </submittedName>
</protein>
<accession>A0ABT4JSP9</accession>
<feature type="region of interest" description="Disordered" evidence="7">
    <location>
        <begin position="230"/>
        <end position="277"/>
    </location>
</feature>
<name>A0ABT4JSP9_9GAMM</name>
<dbReference type="InterPro" id="IPR002751">
    <property type="entry name" value="CbiM/NikMN"/>
</dbReference>
<evidence type="ECO:0000256" key="2">
    <source>
        <dbReference type="ARBA" id="ARBA00022448"/>
    </source>
</evidence>
<dbReference type="Proteomes" id="UP001149719">
    <property type="component" value="Unassembled WGS sequence"/>
</dbReference>
<sequence length="277" mass="31389">MNLNGDLFPLGLLWFTNFFMVIIAILVWRQQPWKTLIGNTDLQHRFLAACLVLTLVWLVNIDLSLGVAIHFLGITTITLMFGWALALVIAFVAQLGFLILGIDQLDSFALNLLLSGVLPIWVTWRWHRFVESFHSNNPFIFIMGTGFVGCLLGCLAVSGVGVCLLLLGGQFEFGRETWEYVAFLPLFIIPEAVINGMFISGFSILHPHWMITFDDERFFKAPPANEMILDEQALPESMDIDKQETSSDREEDKDPDAAYRPPASWHKADDNKKHEDE</sequence>
<dbReference type="EMBL" id="JAPUBN010000011">
    <property type="protein sequence ID" value="MCZ2721226.1"/>
    <property type="molecule type" value="Genomic_DNA"/>
</dbReference>
<keyword evidence="5 8" id="KW-1133">Transmembrane helix</keyword>
<dbReference type="Gene3D" id="1.10.1760.20">
    <property type="match status" value="1"/>
</dbReference>
<proteinExistence type="predicted"/>
<evidence type="ECO:0000256" key="7">
    <source>
        <dbReference type="SAM" id="MobiDB-lite"/>
    </source>
</evidence>
<feature type="transmembrane region" description="Helical" evidence="8">
    <location>
        <begin position="180"/>
        <end position="205"/>
    </location>
</feature>
<evidence type="ECO:0000256" key="1">
    <source>
        <dbReference type="ARBA" id="ARBA00004651"/>
    </source>
</evidence>
<evidence type="ECO:0000256" key="4">
    <source>
        <dbReference type="ARBA" id="ARBA00022692"/>
    </source>
</evidence>
<dbReference type="RefSeq" id="WP_269123812.1">
    <property type="nucleotide sequence ID" value="NZ_JAPUBN010000011.1"/>
</dbReference>
<comment type="caution">
    <text evidence="9">The sequence shown here is derived from an EMBL/GenBank/DDBJ whole genome shotgun (WGS) entry which is preliminary data.</text>
</comment>
<evidence type="ECO:0000313" key="10">
    <source>
        <dbReference type="Proteomes" id="UP001149719"/>
    </source>
</evidence>
<keyword evidence="6 8" id="KW-0472">Membrane</keyword>
<organism evidence="9 10">
    <name type="scientific">Marinomonas phaeophyticola</name>
    <dbReference type="NCBI Taxonomy" id="3004091"/>
    <lineage>
        <taxon>Bacteria</taxon>
        <taxon>Pseudomonadati</taxon>
        <taxon>Pseudomonadota</taxon>
        <taxon>Gammaproteobacteria</taxon>
        <taxon>Oceanospirillales</taxon>
        <taxon>Oceanospirillaceae</taxon>
        <taxon>Marinomonas</taxon>
    </lineage>
</organism>
<feature type="transmembrane region" description="Helical" evidence="8">
    <location>
        <begin position="108"/>
        <end position="127"/>
    </location>
</feature>
<comment type="subcellular location">
    <subcellularLocation>
        <location evidence="1">Cell membrane</location>
        <topology evidence="1">Multi-pass membrane protein</topology>
    </subcellularLocation>
</comment>
<evidence type="ECO:0000256" key="3">
    <source>
        <dbReference type="ARBA" id="ARBA00022475"/>
    </source>
</evidence>
<feature type="compositionally biased region" description="Basic and acidic residues" evidence="7">
    <location>
        <begin position="266"/>
        <end position="277"/>
    </location>
</feature>
<feature type="compositionally biased region" description="Basic and acidic residues" evidence="7">
    <location>
        <begin position="239"/>
        <end position="257"/>
    </location>
</feature>
<evidence type="ECO:0000256" key="6">
    <source>
        <dbReference type="ARBA" id="ARBA00023136"/>
    </source>
</evidence>
<keyword evidence="4 8" id="KW-0812">Transmembrane</keyword>
<feature type="transmembrane region" description="Helical" evidence="8">
    <location>
        <begin position="79"/>
        <end position="102"/>
    </location>
</feature>
<keyword evidence="10" id="KW-1185">Reference proteome</keyword>